<evidence type="ECO:0000313" key="8">
    <source>
        <dbReference type="EMBL" id="EFP97366.1"/>
    </source>
</evidence>
<evidence type="ECO:0000256" key="1">
    <source>
        <dbReference type="ARBA" id="ARBA00022475"/>
    </source>
</evidence>
<dbReference type="STRING" id="796620.VIBC2010_18264"/>
<keyword evidence="7" id="KW-0997">Cell inner membrane</keyword>
<reference evidence="8 9" key="1">
    <citation type="journal article" date="2012" name="Int. J. Syst. Evol. Microbiol.">
        <title>Vibrio caribbeanicus sp. nov., isolated from the marine sponge Scleritoderma cyanea.</title>
        <authorList>
            <person name="Hoffmann M."/>
            <person name="Monday S.R."/>
            <person name="Allard M.W."/>
            <person name="Strain E.A."/>
            <person name="Whittaker P."/>
            <person name="Naum M."/>
            <person name="McCarthy P.J."/>
            <person name="Lopez J.V."/>
            <person name="Fischer M."/>
            <person name="Brown E.W."/>
        </authorList>
    </citation>
    <scope>NUCLEOTIDE SEQUENCE [LARGE SCALE GENOMIC DNA]</scope>
    <source>
        <strain evidence="8 9">ATCC BAA-2122</strain>
    </source>
</reference>
<dbReference type="EMBL" id="AEIU01000059">
    <property type="protein sequence ID" value="EFP97366.1"/>
    <property type="molecule type" value="Genomic_DNA"/>
</dbReference>
<dbReference type="Pfam" id="PF02618">
    <property type="entry name" value="YceG"/>
    <property type="match status" value="1"/>
</dbReference>
<dbReference type="CDD" id="cd08010">
    <property type="entry name" value="MltG_like"/>
    <property type="match status" value="1"/>
</dbReference>
<keyword evidence="2 7" id="KW-0812">Transmembrane</keyword>
<evidence type="ECO:0000256" key="4">
    <source>
        <dbReference type="ARBA" id="ARBA00023136"/>
    </source>
</evidence>
<comment type="catalytic activity">
    <reaction evidence="7">
        <text>a peptidoglycan chain = a peptidoglycan chain with N-acetyl-1,6-anhydromuramyl-[peptide] at the reducing end + a peptidoglycan chain with N-acetylglucosamine at the non-reducing end.</text>
        <dbReference type="EC" id="4.2.2.29"/>
    </reaction>
</comment>
<keyword evidence="4 7" id="KW-0472">Membrane</keyword>
<dbReference type="PANTHER" id="PTHR30518">
    <property type="entry name" value="ENDOLYTIC MUREIN TRANSGLYCOSYLASE"/>
    <property type="match status" value="1"/>
</dbReference>
<comment type="similarity">
    <text evidence="7">Belongs to the transglycosylase MltG family.</text>
</comment>
<evidence type="ECO:0000313" key="9">
    <source>
        <dbReference type="Proteomes" id="UP000002943"/>
    </source>
</evidence>
<evidence type="ECO:0000256" key="6">
    <source>
        <dbReference type="ARBA" id="ARBA00023316"/>
    </source>
</evidence>
<sequence>MIKRIALFAIVVATILAGGFFFVERQAEQYVNQPLQLKTSTEIFTLHNGRSFQRVLHDLAQAELINTSKIEKVLRFLHPELTHLKAGTYQLEADMTLKQAIQLFQEGKEHQFSITFVEGSTFQDWLEVFKNTPYLKHQIEHLNEKQIADKLGLSHDKLEGLFLAETYHYTYGTSDLDILQRASLRLKKMLDRYWTERQEDLPLESPYDALILASIIEKETAIDSERNRVASVFINRLNKRMRLQTDPTVIYGMGDKYDGNIRKRDLRNPTPYNTYTILGLPPTPIAMIGEASIVAALNPEKSPYLYFVASGKGGHVFSKTLTEHNRAVRAYLKQLRSQ</sequence>
<dbReference type="HAMAP" id="MF_02065">
    <property type="entry name" value="MltG"/>
    <property type="match status" value="1"/>
</dbReference>
<evidence type="ECO:0000256" key="5">
    <source>
        <dbReference type="ARBA" id="ARBA00023239"/>
    </source>
</evidence>
<keyword evidence="1 7" id="KW-1003">Cell membrane</keyword>
<dbReference type="GO" id="GO:0071555">
    <property type="term" value="P:cell wall organization"/>
    <property type="evidence" value="ECO:0007669"/>
    <property type="project" value="UniProtKB-KW"/>
</dbReference>
<organism evidence="8 9">
    <name type="scientific">Vibrio caribbeanicus ATCC BAA-2122</name>
    <dbReference type="NCBI Taxonomy" id="796620"/>
    <lineage>
        <taxon>Bacteria</taxon>
        <taxon>Pseudomonadati</taxon>
        <taxon>Pseudomonadota</taxon>
        <taxon>Gammaproteobacteria</taxon>
        <taxon>Vibrionales</taxon>
        <taxon>Vibrionaceae</taxon>
        <taxon>Vibrio</taxon>
    </lineage>
</organism>
<proteinExistence type="inferred from homology"/>
<dbReference type="OrthoDB" id="9814591at2"/>
<keyword evidence="3 7" id="KW-1133">Transmembrane helix</keyword>
<dbReference type="InterPro" id="IPR003770">
    <property type="entry name" value="MLTG-like"/>
</dbReference>
<keyword evidence="9" id="KW-1185">Reference proteome</keyword>
<dbReference type="EC" id="4.2.2.29" evidence="7"/>
<keyword evidence="5 7" id="KW-0456">Lyase</keyword>
<accession>E3BHS7</accession>
<dbReference type="NCBIfam" id="TIGR00247">
    <property type="entry name" value="endolytic transglycosylase MltG"/>
    <property type="match status" value="1"/>
</dbReference>
<dbReference type="PANTHER" id="PTHR30518:SF2">
    <property type="entry name" value="ENDOLYTIC MUREIN TRANSGLYCOSYLASE"/>
    <property type="match status" value="1"/>
</dbReference>
<name>E3BHS7_9VIBR</name>
<protein>
    <recommendedName>
        <fullName evidence="7">Endolytic murein transglycosylase</fullName>
        <ecNumber evidence="7">4.2.2.29</ecNumber>
    </recommendedName>
    <alternativeName>
        <fullName evidence="7">Peptidoglycan lytic transglycosylase</fullName>
    </alternativeName>
    <alternativeName>
        <fullName evidence="7">Peptidoglycan polymerization terminase</fullName>
    </alternativeName>
</protein>
<comment type="function">
    <text evidence="7">Functions as a peptidoglycan terminase that cleaves nascent peptidoglycan strands endolytically to terminate their elongation.</text>
</comment>
<evidence type="ECO:0000256" key="2">
    <source>
        <dbReference type="ARBA" id="ARBA00022692"/>
    </source>
</evidence>
<dbReference type="Gene3D" id="3.30.160.60">
    <property type="entry name" value="Classic Zinc Finger"/>
    <property type="match status" value="2"/>
</dbReference>
<dbReference type="GO" id="GO:0008932">
    <property type="term" value="F:lytic endotransglycosylase activity"/>
    <property type="evidence" value="ECO:0007669"/>
    <property type="project" value="UniProtKB-UniRule"/>
</dbReference>
<dbReference type="GO" id="GO:0009252">
    <property type="term" value="P:peptidoglycan biosynthetic process"/>
    <property type="evidence" value="ECO:0007669"/>
    <property type="project" value="UniProtKB-UniRule"/>
</dbReference>
<dbReference type="AlphaFoldDB" id="E3BHS7"/>
<dbReference type="eggNOG" id="COG1559">
    <property type="taxonomic scope" value="Bacteria"/>
</dbReference>
<keyword evidence="6 7" id="KW-0961">Cell wall biogenesis/degradation</keyword>
<feature type="site" description="Important for catalytic activity" evidence="7">
    <location>
        <position position="219"/>
    </location>
</feature>
<dbReference type="Proteomes" id="UP000002943">
    <property type="component" value="Unassembled WGS sequence"/>
</dbReference>
<dbReference type="RefSeq" id="WP_009600557.1">
    <property type="nucleotide sequence ID" value="NZ_AEIU01000059.1"/>
</dbReference>
<comment type="caution">
    <text evidence="8">The sequence shown here is derived from an EMBL/GenBank/DDBJ whole genome shotgun (WGS) entry which is preliminary data.</text>
</comment>
<evidence type="ECO:0000256" key="7">
    <source>
        <dbReference type="HAMAP-Rule" id="MF_02065"/>
    </source>
</evidence>
<evidence type="ECO:0000256" key="3">
    <source>
        <dbReference type="ARBA" id="ARBA00022989"/>
    </source>
</evidence>
<dbReference type="GO" id="GO:0005886">
    <property type="term" value="C:plasma membrane"/>
    <property type="evidence" value="ECO:0007669"/>
    <property type="project" value="UniProtKB-UniRule"/>
</dbReference>
<gene>
    <name evidence="7" type="primary">mltG</name>
    <name evidence="8" type="ORF">VIBC2010_18264</name>
</gene>
<dbReference type="FunFam" id="3.30.160.60:FF:000242">
    <property type="entry name" value="Endolytic murein transglycosylase"/>
    <property type="match status" value="1"/>
</dbReference>